<evidence type="ECO:0000256" key="1">
    <source>
        <dbReference type="SAM" id="SignalP"/>
    </source>
</evidence>
<organism evidence="2 3">
    <name type="scientific">Roseinatronobacter alkalisoli</name>
    <dbReference type="NCBI Taxonomy" id="3028235"/>
    <lineage>
        <taxon>Bacteria</taxon>
        <taxon>Pseudomonadati</taxon>
        <taxon>Pseudomonadota</taxon>
        <taxon>Alphaproteobacteria</taxon>
        <taxon>Rhodobacterales</taxon>
        <taxon>Paracoccaceae</taxon>
        <taxon>Roseinatronobacter</taxon>
    </lineage>
</organism>
<reference evidence="2" key="1">
    <citation type="submission" date="2023-02" db="EMBL/GenBank/DDBJ databases">
        <title>Description of Roseinatronobacter alkalisoli sp. nov., an alkaliphilic bacerium isolated from soda soil.</title>
        <authorList>
            <person name="Wei W."/>
        </authorList>
    </citation>
    <scope>NUCLEOTIDE SEQUENCE</scope>
    <source>
        <strain evidence="2">HJB301</strain>
    </source>
</reference>
<proteinExistence type="predicted"/>
<keyword evidence="3" id="KW-1185">Reference proteome</keyword>
<comment type="caution">
    <text evidence="2">The sequence shown here is derived from an EMBL/GenBank/DDBJ whole genome shotgun (WGS) entry which is preliminary data.</text>
</comment>
<feature type="signal peptide" evidence="1">
    <location>
        <begin position="1"/>
        <end position="26"/>
    </location>
</feature>
<name>A0ABT5TB77_9RHOB</name>
<dbReference type="RefSeq" id="WP_274353052.1">
    <property type="nucleotide sequence ID" value="NZ_JAQZSM010000015.1"/>
</dbReference>
<gene>
    <name evidence="2" type="ORF">PUT78_14850</name>
</gene>
<sequence length="140" mass="15710">MNMVKRYMRGGLAALALMLPALSLGAQTPMSAEEFETYVTGRTLTFGSGGAPYGVEEFRPGRRTLWAFIGDECREGSWFPRDEQICFVYDDAPGSEHCWIFWRSDRGLNARFMGDTSDTELYEVENSPRPLICHGPEVGV</sequence>
<evidence type="ECO:0000313" key="2">
    <source>
        <dbReference type="EMBL" id="MDD7972375.1"/>
    </source>
</evidence>
<evidence type="ECO:0000313" key="3">
    <source>
        <dbReference type="Proteomes" id="UP001431784"/>
    </source>
</evidence>
<keyword evidence="1" id="KW-0732">Signal</keyword>
<dbReference type="Proteomes" id="UP001431784">
    <property type="component" value="Unassembled WGS sequence"/>
</dbReference>
<dbReference type="EMBL" id="JAQZSM010000015">
    <property type="protein sequence ID" value="MDD7972375.1"/>
    <property type="molecule type" value="Genomic_DNA"/>
</dbReference>
<protein>
    <submittedName>
        <fullName evidence="2">Uncharacterized protein</fullName>
    </submittedName>
</protein>
<feature type="chain" id="PRO_5047216559" evidence="1">
    <location>
        <begin position="27"/>
        <end position="140"/>
    </location>
</feature>
<accession>A0ABT5TB77</accession>